<accession>A0AAN6N5D8</accession>
<dbReference type="Pfam" id="PF10187">
    <property type="entry name" value="FAM192A_Fyv6_N"/>
    <property type="match status" value="1"/>
</dbReference>
<gene>
    <name evidence="5" type="ORF">QBC46DRAFT_144890</name>
</gene>
<feature type="compositionally biased region" description="Low complexity" evidence="3">
    <location>
        <begin position="250"/>
        <end position="261"/>
    </location>
</feature>
<dbReference type="AlphaFoldDB" id="A0AAN6N5D8"/>
<feature type="compositionally biased region" description="Acidic residues" evidence="3">
    <location>
        <begin position="285"/>
        <end position="294"/>
    </location>
</feature>
<feature type="compositionally biased region" description="Low complexity" evidence="3">
    <location>
        <begin position="27"/>
        <end position="36"/>
    </location>
</feature>
<keyword evidence="6" id="KW-1185">Reference proteome</keyword>
<evidence type="ECO:0000313" key="6">
    <source>
        <dbReference type="Proteomes" id="UP001303473"/>
    </source>
</evidence>
<name>A0AAN6N5D8_9PEZI</name>
<proteinExistence type="predicted"/>
<evidence type="ECO:0000256" key="3">
    <source>
        <dbReference type="SAM" id="MobiDB-lite"/>
    </source>
</evidence>
<feature type="domain" description="FAM192A/Fyv6 N-terminal" evidence="4">
    <location>
        <begin position="44"/>
        <end position="147"/>
    </location>
</feature>
<feature type="region of interest" description="Disordered" evidence="3">
    <location>
        <begin position="1"/>
        <end position="49"/>
    </location>
</feature>
<dbReference type="InterPro" id="IPR039845">
    <property type="entry name" value="FAM192A"/>
</dbReference>
<protein>
    <submittedName>
        <fullName evidence="5">N-terminal domain of NEFA-interacting nuclear protein NIP30-domain-containing protein</fullName>
    </submittedName>
</protein>
<feature type="compositionally biased region" description="Basic residues" evidence="3">
    <location>
        <begin position="199"/>
        <end position="210"/>
    </location>
</feature>
<feature type="compositionally biased region" description="Basic and acidic residues" evidence="3">
    <location>
        <begin position="37"/>
        <end position="49"/>
    </location>
</feature>
<feature type="region of interest" description="Disordered" evidence="3">
    <location>
        <begin position="127"/>
        <end position="294"/>
    </location>
</feature>
<dbReference type="EMBL" id="MU853810">
    <property type="protein sequence ID" value="KAK3939502.1"/>
    <property type="molecule type" value="Genomic_DNA"/>
</dbReference>
<evidence type="ECO:0000259" key="4">
    <source>
        <dbReference type="Pfam" id="PF10187"/>
    </source>
</evidence>
<dbReference type="Proteomes" id="UP001303473">
    <property type="component" value="Unassembled WGS sequence"/>
</dbReference>
<comment type="subcellular location">
    <subcellularLocation>
        <location evidence="1">Nucleus</location>
    </subcellularLocation>
</comment>
<dbReference type="PANTHER" id="PTHR13495">
    <property type="entry name" value="NEFA-INTERACTING NUCLEAR PROTEIN NIP30"/>
    <property type="match status" value="1"/>
</dbReference>
<sequence length="294" mass="31904">MSSRFVSAGSIDAATGEAASAPPPTSPTGGAVTTGTLKDKPEVSKTKAAVEWESVQKELEADRKRREDLRLRSAAAGGAGGEKSLYEVLQANKAAKQAAFEEANRIKNQFRALDDDEIDFLEGVRARERADEERRKRETEEGLSAFRARQNKITGGTGEVVEVEVEEGGDAMLTEEVGDWTAGRKRRHHRGDEKGSNREKKKLGVVKRRMSSSSGARAETKPDGTLRRSSTTESTTTEPKPDTKPPPPTDSRTAPQQQQQQDPKPKEATPPVKKGLGGLVNYGSSDDDDDDDDD</sequence>
<keyword evidence="2" id="KW-0539">Nucleus</keyword>
<feature type="compositionally biased region" description="Basic and acidic residues" evidence="3">
    <location>
        <begin position="127"/>
        <end position="140"/>
    </location>
</feature>
<reference evidence="6" key="1">
    <citation type="journal article" date="2023" name="Mol. Phylogenet. Evol.">
        <title>Genome-scale phylogeny and comparative genomics of the fungal order Sordariales.</title>
        <authorList>
            <person name="Hensen N."/>
            <person name="Bonometti L."/>
            <person name="Westerberg I."/>
            <person name="Brannstrom I.O."/>
            <person name="Guillou S."/>
            <person name="Cros-Aarteil S."/>
            <person name="Calhoun S."/>
            <person name="Haridas S."/>
            <person name="Kuo A."/>
            <person name="Mondo S."/>
            <person name="Pangilinan J."/>
            <person name="Riley R."/>
            <person name="LaButti K."/>
            <person name="Andreopoulos B."/>
            <person name="Lipzen A."/>
            <person name="Chen C."/>
            <person name="Yan M."/>
            <person name="Daum C."/>
            <person name="Ng V."/>
            <person name="Clum A."/>
            <person name="Steindorff A."/>
            <person name="Ohm R.A."/>
            <person name="Martin F."/>
            <person name="Silar P."/>
            <person name="Natvig D.O."/>
            <person name="Lalanne C."/>
            <person name="Gautier V."/>
            <person name="Ament-Velasquez S.L."/>
            <person name="Kruys A."/>
            <person name="Hutchinson M.I."/>
            <person name="Powell A.J."/>
            <person name="Barry K."/>
            <person name="Miller A.N."/>
            <person name="Grigoriev I.V."/>
            <person name="Debuchy R."/>
            <person name="Gladieux P."/>
            <person name="Hiltunen Thoren M."/>
            <person name="Johannesson H."/>
        </authorList>
    </citation>
    <scope>NUCLEOTIDE SEQUENCE [LARGE SCALE GENOMIC DNA]</scope>
    <source>
        <strain evidence="6">CBS 340.73</strain>
    </source>
</reference>
<organism evidence="5 6">
    <name type="scientific">Diplogelasinospora grovesii</name>
    <dbReference type="NCBI Taxonomy" id="303347"/>
    <lineage>
        <taxon>Eukaryota</taxon>
        <taxon>Fungi</taxon>
        <taxon>Dikarya</taxon>
        <taxon>Ascomycota</taxon>
        <taxon>Pezizomycotina</taxon>
        <taxon>Sordariomycetes</taxon>
        <taxon>Sordariomycetidae</taxon>
        <taxon>Sordariales</taxon>
        <taxon>Diplogelasinosporaceae</taxon>
        <taxon>Diplogelasinospora</taxon>
    </lineage>
</organism>
<comment type="caution">
    <text evidence="5">The sequence shown here is derived from an EMBL/GenBank/DDBJ whole genome shotgun (WGS) entry which is preliminary data.</text>
</comment>
<evidence type="ECO:0000256" key="2">
    <source>
        <dbReference type="ARBA" id="ARBA00023242"/>
    </source>
</evidence>
<dbReference type="GO" id="GO:0005634">
    <property type="term" value="C:nucleus"/>
    <property type="evidence" value="ECO:0007669"/>
    <property type="project" value="UniProtKB-SubCell"/>
</dbReference>
<feature type="compositionally biased region" description="Low complexity" evidence="3">
    <location>
        <begin position="228"/>
        <end position="238"/>
    </location>
</feature>
<evidence type="ECO:0000256" key="1">
    <source>
        <dbReference type="ARBA" id="ARBA00004123"/>
    </source>
</evidence>
<evidence type="ECO:0000313" key="5">
    <source>
        <dbReference type="EMBL" id="KAK3939502.1"/>
    </source>
</evidence>
<dbReference type="PANTHER" id="PTHR13495:SF0">
    <property type="entry name" value="PSME3-INTERACTING PROTEIN"/>
    <property type="match status" value="1"/>
</dbReference>
<dbReference type="InterPro" id="IPR019331">
    <property type="entry name" value="FAM192A/Fyv6_N"/>
</dbReference>